<accession>A0A8J2P9Q6</accession>
<evidence type="ECO:0000313" key="2">
    <source>
        <dbReference type="Proteomes" id="UP000708208"/>
    </source>
</evidence>
<evidence type="ECO:0000313" key="1">
    <source>
        <dbReference type="EMBL" id="CAG7731327.1"/>
    </source>
</evidence>
<keyword evidence="2" id="KW-1185">Reference proteome</keyword>
<proteinExistence type="predicted"/>
<feature type="non-terminal residue" evidence="1">
    <location>
        <position position="1"/>
    </location>
</feature>
<sequence length="20" mass="2429">WEFDCAKRCNKDLTVVKEDE</sequence>
<protein>
    <submittedName>
        <fullName evidence="1">Uncharacterized protein</fullName>
    </submittedName>
</protein>
<organism evidence="1 2">
    <name type="scientific">Allacma fusca</name>
    <dbReference type="NCBI Taxonomy" id="39272"/>
    <lineage>
        <taxon>Eukaryota</taxon>
        <taxon>Metazoa</taxon>
        <taxon>Ecdysozoa</taxon>
        <taxon>Arthropoda</taxon>
        <taxon>Hexapoda</taxon>
        <taxon>Collembola</taxon>
        <taxon>Symphypleona</taxon>
        <taxon>Sminthuridae</taxon>
        <taxon>Allacma</taxon>
    </lineage>
</organism>
<dbReference type="AlphaFoldDB" id="A0A8J2P9Q6"/>
<gene>
    <name evidence="1" type="ORF">AFUS01_LOCUS19927</name>
</gene>
<dbReference type="EMBL" id="CAJVCH010210292">
    <property type="protein sequence ID" value="CAG7731327.1"/>
    <property type="molecule type" value="Genomic_DNA"/>
</dbReference>
<feature type="non-terminal residue" evidence="1">
    <location>
        <position position="20"/>
    </location>
</feature>
<reference evidence="1" key="1">
    <citation type="submission" date="2021-06" db="EMBL/GenBank/DDBJ databases">
        <authorList>
            <person name="Hodson N. C."/>
            <person name="Mongue J. A."/>
            <person name="Jaron S. K."/>
        </authorList>
    </citation>
    <scope>NUCLEOTIDE SEQUENCE</scope>
</reference>
<comment type="caution">
    <text evidence="1">The sequence shown here is derived from an EMBL/GenBank/DDBJ whole genome shotgun (WGS) entry which is preliminary data.</text>
</comment>
<dbReference type="Proteomes" id="UP000708208">
    <property type="component" value="Unassembled WGS sequence"/>
</dbReference>
<name>A0A8J2P9Q6_9HEXA</name>